<gene>
    <name evidence="1" type="ORF">MRB53_028492</name>
</gene>
<keyword evidence="2" id="KW-1185">Reference proteome</keyword>
<dbReference type="Proteomes" id="UP001234297">
    <property type="component" value="Chromosome 9"/>
</dbReference>
<evidence type="ECO:0000313" key="2">
    <source>
        <dbReference type="Proteomes" id="UP001234297"/>
    </source>
</evidence>
<reference evidence="1 2" key="1">
    <citation type="journal article" date="2022" name="Hortic Res">
        <title>A haplotype resolved chromosomal level avocado genome allows analysis of novel avocado genes.</title>
        <authorList>
            <person name="Nath O."/>
            <person name="Fletcher S.J."/>
            <person name="Hayward A."/>
            <person name="Shaw L.M."/>
            <person name="Masouleh A.K."/>
            <person name="Furtado A."/>
            <person name="Henry R.J."/>
            <person name="Mitter N."/>
        </authorList>
    </citation>
    <scope>NUCLEOTIDE SEQUENCE [LARGE SCALE GENOMIC DNA]</scope>
    <source>
        <strain evidence="2">cv. Hass</strain>
    </source>
</reference>
<comment type="caution">
    <text evidence="1">The sequence shown here is derived from an EMBL/GenBank/DDBJ whole genome shotgun (WGS) entry which is preliminary data.</text>
</comment>
<name>A0ACC2KGB5_PERAE</name>
<protein>
    <submittedName>
        <fullName evidence="1">Uncharacterized protein</fullName>
    </submittedName>
</protein>
<accession>A0ACC2KGB5</accession>
<organism evidence="1 2">
    <name type="scientific">Persea americana</name>
    <name type="common">Avocado</name>
    <dbReference type="NCBI Taxonomy" id="3435"/>
    <lineage>
        <taxon>Eukaryota</taxon>
        <taxon>Viridiplantae</taxon>
        <taxon>Streptophyta</taxon>
        <taxon>Embryophyta</taxon>
        <taxon>Tracheophyta</taxon>
        <taxon>Spermatophyta</taxon>
        <taxon>Magnoliopsida</taxon>
        <taxon>Magnoliidae</taxon>
        <taxon>Laurales</taxon>
        <taxon>Lauraceae</taxon>
        <taxon>Persea</taxon>
    </lineage>
</organism>
<evidence type="ECO:0000313" key="1">
    <source>
        <dbReference type="EMBL" id="KAJ8619963.1"/>
    </source>
</evidence>
<sequence>MAGRQRSLELEEKTRVVELCLLLLVVVKQKTRLPSFLEGEDCTEDPDFSEHRNQIGQGVVSLTSSEKKIRGSRLSGFLEPREDEQGLPSSEEQGSTMPIHRRLLLFTCNSSQHRRCHRIRISVAGDLEER</sequence>
<proteinExistence type="predicted"/>
<dbReference type="EMBL" id="CM056817">
    <property type="protein sequence ID" value="KAJ8619963.1"/>
    <property type="molecule type" value="Genomic_DNA"/>
</dbReference>